<dbReference type="Proteomes" id="UP001597389">
    <property type="component" value="Unassembled WGS sequence"/>
</dbReference>
<comment type="caution">
    <text evidence="7">The sequence shown here is derived from an EMBL/GenBank/DDBJ whole genome shotgun (WGS) entry which is preliminary data.</text>
</comment>
<dbReference type="InterPro" id="IPR015421">
    <property type="entry name" value="PyrdxlP-dep_Trfase_major"/>
</dbReference>
<feature type="domain" description="Aminotransferase class I/classII large" evidence="6">
    <location>
        <begin position="30"/>
        <end position="372"/>
    </location>
</feature>
<evidence type="ECO:0000256" key="3">
    <source>
        <dbReference type="ARBA" id="ARBA00022898"/>
    </source>
</evidence>
<dbReference type="PANTHER" id="PTHR43525">
    <property type="entry name" value="PROTEIN MALY"/>
    <property type="match status" value="1"/>
</dbReference>
<dbReference type="EMBL" id="JBHUJB010000022">
    <property type="protein sequence ID" value="MFD2158392.1"/>
    <property type="molecule type" value="Genomic_DNA"/>
</dbReference>
<dbReference type="InterPro" id="IPR027619">
    <property type="entry name" value="C-S_lyase_PatB-like"/>
</dbReference>
<protein>
    <recommendedName>
        <fullName evidence="2">cysteine-S-conjugate beta-lyase</fullName>
        <ecNumber evidence="2">4.4.1.13</ecNumber>
    </recommendedName>
</protein>
<gene>
    <name evidence="7" type="ORF">ACFSW8_05740</name>
</gene>
<dbReference type="SUPFAM" id="SSF53383">
    <property type="entry name" value="PLP-dependent transferases"/>
    <property type="match status" value="1"/>
</dbReference>
<dbReference type="NCBIfam" id="TIGR04350">
    <property type="entry name" value="C_S_lyase_PatB"/>
    <property type="match status" value="1"/>
</dbReference>
<dbReference type="Pfam" id="PF00155">
    <property type="entry name" value="Aminotran_1_2"/>
    <property type="match status" value="1"/>
</dbReference>
<comment type="similarity">
    <text evidence="5">Belongs to the class-II pyridoxal-phosphate-dependent aminotransferase family. MalY/PatB cystathionine beta-lyase subfamily.</text>
</comment>
<dbReference type="EC" id="4.4.1.13" evidence="2"/>
<organism evidence="7 8">
    <name type="scientific">Rubritalea tangerina</name>
    <dbReference type="NCBI Taxonomy" id="430798"/>
    <lineage>
        <taxon>Bacteria</taxon>
        <taxon>Pseudomonadati</taxon>
        <taxon>Verrucomicrobiota</taxon>
        <taxon>Verrucomicrobiia</taxon>
        <taxon>Verrucomicrobiales</taxon>
        <taxon>Rubritaleaceae</taxon>
        <taxon>Rubritalea</taxon>
    </lineage>
</organism>
<dbReference type="RefSeq" id="WP_377086389.1">
    <property type="nucleotide sequence ID" value="NZ_JBHSJL010000014.1"/>
</dbReference>
<evidence type="ECO:0000256" key="2">
    <source>
        <dbReference type="ARBA" id="ARBA00012224"/>
    </source>
</evidence>
<dbReference type="Gene3D" id="3.90.1150.10">
    <property type="entry name" value="Aspartate Aminotransferase, domain 1"/>
    <property type="match status" value="1"/>
</dbReference>
<keyword evidence="4 7" id="KW-0456">Lyase</keyword>
<dbReference type="InterPro" id="IPR015424">
    <property type="entry name" value="PyrdxlP-dep_Trfase"/>
</dbReference>
<reference evidence="8" key="1">
    <citation type="journal article" date="2019" name="Int. J. Syst. Evol. Microbiol.">
        <title>The Global Catalogue of Microorganisms (GCM) 10K type strain sequencing project: providing services to taxonomists for standard genome sequencing and annotation.</title>
        <authorList>
            <consortium name="The Broad Institute Genomics Platform"/>
            <consortium name="The Broad Institute Genome Sequencing Center for Infectious Disease"/>
            <person name="Wu L."/>
            <person name="Ma J."/>
        </authorList>
    </citation>
    <scope>NUCLEOTIDE SEQUENCE [LARGE SCALE GENOMIC DNA]</scope>
    <source>
        <strain evidence="8">CCUG 57942</strain>
    </source>
</reference>
<keyword evidence="8" id="KW-1185">Reference proteome</keyword>
<evidence type="ECO:0000256" key="5">
    <source>
        <dbReference type="ARBA" id="ARBA00037974"/>
    </source>
</evidence>
<evidence type="ECO:0000256" key="1">
    <source>
        <dbReference type="ARBA" id="ARBA00001933"/>
    </source>
</evidence>
<sequence length="381" mass="42792">MQFDTIITRRGTGSIKWDRRPELDPFWVADMDFASPDCILDAIQQRLSHGVLGYAQAHDGINEAVIGYLNDRHGATIAESSIVHLGGLVPALSLSARGFTHPGDALMTCTPVYYPFLHVGKDANIETIAIPHVFVDGKWTFDWDAMENQVTPKTKVFILCNPQNPLGRNFSKEEVIKVAEFCARHDLVLVSDEIHCDLVFNEDDQPFFSALHLAEHLRQKLIVLQAPSKTYNIAGMGYAFAVIENPETRKTFCDTRGHTLSEINCLAFYSAEAAYKHGEPWRQELLSYLRKNRDTVTDFVRNELTDCYIPDIEATYLALIDTRAAGIKHPAQVIENHAQVWVNDGTAFGAPGHFRFNYGCPHSRILEGLDKIKIALTQYKG</sequence>
<dbReference type="PANTHER" id="PTHR43525:SF1">
    <property type="entry name" value="PROTEIN MALY"/>
    <property type="match status" value="1"/>
</dbReference>
<evidence type="ECO:0000256" key="4">
    <source>
        <dbReference type="ARBA" id="ARBA00023239"/>
    </source>
</evidence>
<dbReference type="InterPro" id="IPR004839">
    <property type="entry name" value="Aminotransferase_I/II_large"/>
</dbReference>
<keyword evidence="3" id="KW-0663">Pyridoxal phosphate</keyword>
<accession>A0ABW4Z9U1</accession>
<dbReference type="InterPro" id="IPR015422">
    <property type="entry name" value="PyrdxlP-dep_Trfase_small"/>
</dbReference>
<dbReference type="Gene3D" id="3.40.640.10">
    <property type="entry name" value="Type I PLP-dependent aspartate aminotransferase-like (Major domain)"/>
    <property type="match status" value="1"/>
</dbReference>
<comment type="cofactor">
    <cofactor evidence="1">
        <name>pyridoxal 5'-phosphate</name>
        <dbReference type="ChEBI" id="CHEBI:597326"/>
    </cofactor>
</comment>
<dbReference type="CDD" id="cd00609">
    <property type="entry name" value="AAT_like"/>
    <property type="match status" value="1"/>
</dbReference>
<dbReference type="InterPro" id="IPR051798">
    <property type="entry name" value="Class-II_PLP-Dep_Aminotrans"/>
</dbReference>
<evidence type="ECO:0000313" key="7">
    <source>
        <dbReference type="EMBL" id="MFD2158392.1"/>
    </source>
</evidence>
<proteinExistence type="inferred from homology"/>
<name>A0ABW4Z9U1_9BACT</name>
<evidence type="ECO:0000313" key="8">
    <source>
        <dbReference type="Proteomes" id="UP001597389"/>
    </source>
</evidence>
<dbReference type="GO" id="GO:0047804">
    <property type="term" value="F:cysteine-S-conjugate beta-lyase activity"/>
    <property type="evidence" value="ECO:0007669"/>
    <property type="project" value="UniProtKB-EC"/>
</dbReference>
<evidence type="ECO:0000259" key="6">
    <source>
        <dbReference type="Pfam" id="PF00155"/>
    </source>
</evidence>